<evidence type="ECO:0000256" key="2">
    <source>
        <dbReference type="SAM" id="Coils"/>
    </source>
</evidence>
<evidence type="ECO:0008006" key="7">
    <source>
        <dbReference type="Google" id="ProtNLM"/>
    </source>
</evidence>
<dbReference type="CTD" id="8234539"/>
<reference evidence="4" key="1">
    <citation type="submission" date="2007-04" db="EMBL/GenBank/DDBJ databases">
        <title>Annotation of Pediculus humanus corporis strain USDA.</title>
        <authorList>
            <person name="Kirkness E."/>
            <person name="Hannick L."/>
            <person name="Hass B."/>
            <person name="Bruggner R."/>
            <person name="Lawson D."/>
            <person name="Bidwell S."/>
            <person name="Joardar V."/>
            <person name="Caler E."/>
            <person name="Walenz B."/>
            <person name="Inman J."/>
            <person name="Schobel S."/>
            <person name="Galinsky K."/>
            <person name="Amedeo P."/>
            <person name="Strausberg R."/>
        </authorList>
    </citation>
    <scope>NUCLEOTIDE SEQUENCE</scope>
    <source>
        <strain evidence="4">USDA</strain>
    </source>
</reference>
<dbReference type="GeneID" id="8234539"/>
<keyword evidence="2" id="KW-0175">Coiled coil</keyword>
<dbReference type="InParanoid" id="E0VSR5"/>
<dbReference type="Pfam" id="PF03194">
    <property type="entry name" value="LUC7"/>
    <property type="match status" value="1"/>
</dbReference>
<feature type="compositionally biased region" description="Basic and acidic residues" evidence="3">
    <location>
        <begin position="308"/>
        <end position="374"/>
    </location>
</feature>
<dbReference type="FunCoup" id="E0VSR5">
    <property type="interactions" value="1648"/>
</dbReference>
<gene>
    <name evidence="5" type="primary">8234539</name>
    <name evidence="4" type="ORF">Phum_PHUM422760</name>
</gene>
<protein>
    <recommendedName>
        <fullName evidence="7">Cisplatin resistance-associated overexpressed protein</fullName>
    </recommendedName>
</protein>
<dbReference type="PANTHER" id="PTHR12375">
    <property type="entry name" value="RNA-BINDING PROTEIN LUC7-RELATED"/>
    <property type="match status" value="1"/>
</dbReference>
<reference evidence="4" key="2">
    <citation type="submission" date="2007-04" db="EMBL/GenBank/DDBJ databases">
        <title>The genome of the human body louse.</title>
        <authorList>
            <consortium name="The Human Body Louse Genome Consortium"/>
            <person name="Kirkness E."/>
            <person name="Walenz B."/>
            <person name="Hass B."/>
            <person name="Bruggner R."/>
            <person name="Strausberg R."/>
        </authorList>
    </citation>
    <scope>NUCLEOTIDE SEQUENCE</scope>
    <source>
        <strain evidence="4">USDA</strain>
    </source>
</reference>
<dbReference type="GO" id="GO:0005685">
    <property type="term" value="C:U1 snRNP"/>
    <property type="evidence" value="ECO:0007669"/>
    <property type="project" value="InterPro"/>
</dbReference>
<dbReference type="GO" id="GO:0006376">
    <property type="term" value="P:mRNA splice site recognition"/>
    <property type="evidence" value="ECO:0007669"/>
    <property type="project" value="InterPro"/>
</dbReference>
<accession>E0VSR5</accession>
<dbReference type="eggNOG" id="KOG0796">
    <property type="taxonomic scope" value="Eukaryota"/>
</dbReference>
<name>E0VSR5_PEDHC</name>
<sequence>MAAAAAALLDELMGRNRNAAPHEKGIELNWEDPEYCKYYLVSFCPHDLFVNTRADLGPCSKVHDDEVKKLYDESTSHKKFQYLEDFIRFCNNILNDVQRKIEKGKQRLALMNNSEKVAMTPAQAQRNQEQMSLLNEKINKLVEEAEAAGIQGNVEQAQGHWHKRPVCSRTGEQMEVCQVCGAFLIVGDAPQRIDDHLMGKQHVGYAKLKLTVEEMIKERDKIREEREKRRESDKRDRFSRRDDRRRSGNGERDRRGDRHDRRYEHRRDDDRHRSDRDRERERDRYWDRDGDRDRDRERDRDRDRDREKDRDKYRDRDKEKRRDRSRSRRDEHKERKDKNKKNEKDDRDKDHKSYRSKYDDEKILKKCKESEKEQQLNGDKFY</sequence>
<feature type="region of interest" description="Disordered" evidence="3">
    <location>
        <begin position="308"/>
        <end position="382"/>
    </location>
</feature>
<comment type="similarity">
    <text evidence="1">Belongs to the Luc7 family.</text>
</comment>
<dbReference type="InterPro" id="IPR004882">
    <property type="entry name" value="Luc7-rel"/>
</dbReference>
<dbReference type="Proteomes" id="UP000009046">
    <property type="component" value="Unassembled WGS sequence"/>
</dbReference>
<feature type="coiled-coil region" evidence="2">
    <location>
        <begin position="94"/>
        <end position="151"/>
    </location>
</feature>
<dbReference type="HOGENOM" id="CLU_030397_0_2_1"/>
<dbReference type="GO" id="GO:0003729">
    <property type="term" value="F:mRNA binding"/>
    <property type="evidence" value="ECO:0007669"/>
    <property type="project" value="InterPro"/>
</dbReference>
<dbReference type="VEuPathDB" id="VectorBase:PHUM422760"/>
<evidence type="ECO:0000256" key="1">
    <source>
        <dbReference type="ARBA" id="ARBA00005655"/>
    </source>
</evidence>
<keyword evidence="6" id="KW-1185">Reference proteome</keyword>
<reference evidence="5" key="3">
    <citation type="submission" date="2020-05" db="UniProtKB">
        <authorList>
            <consortium name="EnsemblMetazoa"/>
        </authorList>
    </citation>
    <scope>IDENTIFICATION</scope>
    <source>
        <strain evidence="5">USDA</strain>
    </source>
</reference>
<dbReference type="OrthoDB" id="10266921at2759"/>
<dbReference type="KEGG" id="phu:Phum_PHUM422760"/>
<dbReference type="EMBL" id="AAZO01005175">
    <property type="status" value="NOT_ANNOTATED_CDS"/>
    <property type="molecule type" value="Genomic_DNA"/>
</dbReference>
<dbReference type="RefSeq" id="XP_002429159.1">
    <property type="nucleotide sequence ID" value="XM_002429114.1"/>
</dbReference>
<evidence type="ECO:0000256" key="3">
    <source>
        <dbReference type="SAM" id="MobiDB-lite"/>
    </source>
</evidence>
<evidence type="ECO:0000313" key="5">
    <source>
        <dbReference type="EnsemblMetazoa" id="PHUM422760-PA"/>
    </source>
</evidence>
<dbReference type="OMA" id="HIAYTRI"/>
<organism>
    <name type="scientific">Pediculus humanus subsp. corporis</name>
    <name type="common">Body louse</name>
    <dbReference type="NCBI Taxonomy" id="121224"/>
    <lineage>
        <taxon>Eukaryota</taxon>
        <taxon>Metazoa</taxon>
        <taxon>Ecdysozoa</taxon>
        <taxon>Arthropoda</taxon>
        <taxon>Hexapoda</taxon>
        <taxon>Insecta</taxon>
        <taxon>Pterygota</taxon>
        <taxon>Neoptera</taxon>
        <taxon>Paraneoptera</taxon>
        <taxon>Psocodea</taxon>
        <taxon>Troctomorpha</taxon>
        <taxon>Phthiraptera</taxon>
        <taxon>Anoplura</taxon>
        <taxon>Pediculidae</taxon>
        <taxon>Pediculus</taxon>
    </lineage>
</organism>
<evidence type="ECO:0000313" key="6">
    <source>
        <dbReference type="Proteomes" id="UP000009046"/>
    </source>
</evidence>
<dbReference type="AlphaFoldDB" id="E0VSR5"/>
<proteinExistence type="inferred from homology"/>
<feature type="region of interest" description="Disordered" evidence="3">
    <location>
        <begin position="222"/>
        <end position="274"/>
    </location>
</feature>
<dbReference type="EnsemblMetazoa" id="PHUM422760-RA">
    <property type="protein sequence ID" value="PHUM422760-PA"/>
    <property type="gene ID" value="PHUM422760"/>
</dbReference>
<evidence type="ECO:0000313" key="4">
    <source>
        <dbReference type="EMBL" id="EEB16421.1"/>
    </source>
</evidence>
<dbReference type="STRING" id="121224.E0VSR5"/>
<dbReference type="EMBL" id="DS235756">
    <property type="protein sequence ID" value="EEB16421.1"/>
    <property type="molecule type" value="Genomic_DNA"/>
</dbReference>